<evidence type="ECO:0000259" key="6">
    <source>
        <dbReference type="PROSITE" id="PS51332"/>
    </source>
</evidence>
<dbReference type="SFLD" id="SFLDS00029">
    <property type="entry name" value="Radical_SAM"/>
    <property type="match status" value="1"/>
</dbReference>
<feature type="domain" description="Radical SAM core" evidence="7">
    <location>
        <begin position="354"/>
        <end position="570"/>
    </location>
</feature>
<reference evidence="8 9" key="1">
    <citation type="submission" date="2018-05" db="EMBL/GenBank/DDBJ databases">
        <title>Leucothrix arctica sp. nov., isolated from Arctic seawater.</title>
        <authorList>
            <person name="Choi A."/>
            <person name="Baek K."/>
        </authorList>
    </citation>
    <scope>NUCLEOTIDE SEQUENCE [LARGE SCALE GENOMIC DNA]</scope>
    <source>
        <strain evidence="8 9">IMCC9719</strain>
    </source>
</reference>
<dbReference type="GO" id="GO:0051536">
    <property type="term" value="F:iron-sulfur cluster binding"/>
    <property type="evidence" value="ECO:0007669"/>
    <property type="project" value="UniProtKB-KW"/>
</dbReference>
<dbReference type="SUPFAM" id="SSF102114">
    <property type="entry name" value="Radical SAM enzymes"/>
    <property type="match status" value="1"/>
</dbReference>
<dbReference type="InterPro" id="IPR023404">
    <property type="entry name" value="rSAM_horseshoe"/>
</dbReference>
<keyword evidence="2" id="KW-0949">S-adenosyl-L-methionine</keyword>
<dbReference type="SFLD" id="SFLDG01082">
    <property type="entry name" value="B12-binding_domain_containing"/>
    <property type="match status" value="1"/>
</dbReference>
<dbReference type="AlphaFoldDB" id="A0A317CAZ3"/>
<evidence type="ECO:0000256" key="5">
    <source>
        <dbReference type="ARBA" id="ARBA00023014"/>
    </source>
</evidence>
<evidence type="ECO:0000313" key="9">
    <source>
        <dbReference type="Proteomes" id="UP000245506"/>
    </source>
</evidence>
<dbReference type="Gene3D" id="3.80.30.20">
    <property type="entry name" value="tm_1862 like domain"/>
    <property type="match status" value="1"/>
</dbReference>
<keyword evidence="4" id="KW-0408">Iron</keyword>
<dbReference type="InterPro" id="IPR058240">
    <property type="entry name" value="rSAM_sf"/>
</dbReference>
<dbReference type="PANTHER" id="PTHR43409">
    <property type="entry name" value="ANAEROBIC MAGNESIUM-PROTOPORPHYRIN IX MONOMETHYL ESTER CYCLASE-RELATED"/>
    <property type="match status" value="1"/>
</dbReference>
<name>A0A317CAZ3_9GAMM</name>
<dbReference type="SUPFAM" id="SSF52242">
    <property type="entry name" value="Cobalamin (vitamin B12)-binding domain"/>
    <property type="match status" value="1"/>
</dbReference>
<keyword evidence="9" id="KW-1185">Reference proteome</keyword>
<dbReference type="InterPro" id="IPR051198">
    <property type="entry name" value="BchE-like"/>
</dbReference>
<organism evidence="8 9">
    <name type="scientific">Leucothrix arctica</name>
    <dbReference type="NCBI Taxonomy" id="1481894"/>
    <lineage>
        <taxon>Bacteria</taxon>
        <taxon>Pseudomonadati</taxon>
        <taxon>Pseudomonadota</taxon>
        <taxon>Gammaproteobacteria</taxon>
        <taxon>Thiotrichales</taxon>
        <taxon>Thiotrichaceae</taxon>
        <taxon>Leucothrix</taxon>
    </lineage>
</organism>
<dbReference type="EMBL" id="QGKL01000039">
    <property type="protein sequence ID" value="PWQ94493.1"/>
    <property type="molecule type" value="Genomic_DNA"/>
</dbReference>
<dbReference type="InterPro" id="IPR006638">
    <property type="entry name" value="Elp3/MiaA/NifB-like_rSAM"/>
</dbReference>
<evidence type="ECO:0000256" key="1">
    <source>
        <dbReference type="ARBA" id="ARBA00001966"/>
    </source>
</evidence>
<evidence type="ECO:0000313" key="8">
    <source>
        <dbReference type="EMBL" id="PWQ94493.1"/>
    </source>
</evidence>
<comment type="caution">
    <text evidence="8">The sequence shown here is derived from an EMBL/GenBank/DDBJ whole genome shotgun (WGS) entry which is preliminary data.</text>
</comment>
<dbReference type="GO" id="GO:0003824">
    <property type="term" value="F:catalytic activity"/>
    <property type="evidence" value="ECO:0007669"/>
    <property type="project" value="InterPro"/>
</dbReference>
<proteinExistence type="predicted"/>
<dbReference type="GO" id="GO:0031419">
    <property type="term" value="F:cobalamin binding"/>
    <property type="evidence" value="ECO:0007669"/>
    <property type="project" value="InterPro"/>
</dbReference>
<dbReference type="PROSITE" id="PS51918">
    <property type="entry name" value="RADICAL_SAM"/>
    <property type="match status" value="1"/>
</dbReference>
<dbReference type="InterPro" id="IPR036724">
    <property type="entry name" value="Cobalamin-bd_sf"/>
</dbReference>
<evidence type="ECO:0000256" key="4">
    <source>
        <dbReference type="ARBA" id="ARBA00023004"/>
    </source>
</evidence>
<dbReference type="GO" id="GO:0046872">
    <property type="term" value="F:metal ion binding"/>
    <property type="evidence" value="ECO:0007669"/>
    <property type="project" value="UniProtKB-KW"/>
</dbReference>
<evidence type="ECO:0000259" key="7">
    <source>
        <dbReference type="PROSITE" id="PS51918"/>
    </source>
</evidence>
<dbReference type="PANTHER" id="PTHR43409:SF7">
    <property type="entry name" value="BLL1977 PROTEIN"/>
    <property type="match status" value="1"/>
</dbReference>
<comment type="cofactor">
    <cofactor evidence="1">
        <name>[4Fe-4S] cluster</name>
        <dbReference type="ChEBI" id="CHEBI:49883"/>
    </cofactor>
</comment>
<keyword evidence="5" id="KW-0411">Iron-sulfur</keyword>
<protein>
    <submittedName>
        <fullName evidence="8">Radical SAM protein</fullName>
    </submittedName>
</protein>
<gene>
    <name evidence="8" type="ORF">DKT75_14435</name>
</gene>
<dbReference type="PROSITE" id="PS51332">
    <property type="entry name" value="B12_BINDING"/>
    <property type="match status" value="1"/>
</dbReference>
<dbReference type="InterPro" id="IPR007197">
    <property type="entry name" value="rSAM"/>
</dbReference>
<dbReference type="InterPro" id="IPR006158">
    <property type="entry name" value="Cobalamin-bd"/>
</dbReference>
<dbReference type="OrthoDB" id="9777636at2"/>
<accession>A0A317CAZ3</accession>
<evidence type="ECO:0000256" key="2">
    <source>
        <dbReference type="ARBA" id="ARBA00022691"/>
    </source>
</evidence>
<sequence>MKTLLCIPPMTQLNTPYPATAYLTGFLREQGYEVEQRDLAIELLLTLLTPEGLEQILSVVEDHYADFDDDELPDAIYQFFSEFERYQQCVLPTIRFLQGKDPSLALRIVSRRFLPEGPSFEGLEGLDEATGDVLQWAFGELGTQDKAKHLATLFIDDLVQVIHQGVDVNFKISRYGESLAASNPHFDELYAILNGEVGLVEATLQHLLINHLEDEQPDVLGITVPFPGNMLGALQMARACREHSPNTRIVLGGGYVNTELRSLRDPRIFEFVDYIILDDGEQPLLTLFDHLKNDTPTANLHRTFFLENGQVQYQRQSDLPDIPHGEIGTPVYQGLPLESYLSLCEMLNPMHRIWSDGRWNKLTMAHGCYWTQCSFCDIGLDYIGRYDEAGADIIVERMEKLIAETGQTGFHFVDEAAPPKVMFAMAKKIIEKGLTVTWWGNIRFEKTFTPERCQLLADSGCVAISGGLEVASDRLLKLMKKGVTVEQVARVTKAFSDAGILVHAYLMYGFPSQTEQETVESLEYVRQLMKNECIHSAYWHRFSATIHSPVGQKPEEYGVTLLPPDDAPFANNDIEFVDPVKANHELMGKGLKKALYNYMHKLGFEQPVTFWFDKKLAKPKTPADFIEKALANVPKERKVIPIQQKAQ</sequence>
<evidence type="ECO:0000256" key="3">
    <source>
        <dbReference type="ARBA" id="ARBA00022723"/>
    </source>
</evidence>
<dbReference type="Proteomes" id="UP000245506">
    <property type="component" value="Unassembled WGS sequence"/>
</dbReference>
<dbReference type="Pfam" id="PF04055">
    <property type="entry name" value="Radical_SAM"/>
    <property type="match status" value="1"/>
</dbReference>
<feature type="domain" description="B12-binding" evidence="6">
    <location>
        <begin position="164"/>
        <end position="298"/>
    </location>
</feature>
<dbReference type="Gene3D" id="3.40.50.280">
    <property type="entry name" value="Cobalamin-binding domain"/>
    <property type="match status" value="1"/>
</dbReference>
<dbReference type="GO" id="GO:0005829">
    <property type="term" value="C:cytosol"/>
    <property type="evidence" value="ECO:0007669"/>
    <property type="project" value="TreeGrafter"/>
</dbReference>
<keyword evidence="3" id="KW-0479">Metal-binding</keyword>
<dbReference type="SMART" id="SM00729">
    <property type="entry name" value="Elp3"/>
    <property type="match status" value="1"/>
</dbReference>